<proteinExistence type="predicted"/>
<dbReference type="Proteomes" id="UP000078559">
    <property type="component" value="Chromosome 1"/>
</dbReference>
<gene>
    <name evidence="1" type="ORF">VM1G_11353</name>
</gene>
<reference evidence="1" key="1">
    <citation type="submission" date="2014-12" db="EMBL/GenBank/DDBJ databases">
        <title>Genome Sequence of Valsa Canker Pathogens Uncovers a Specific Adaption of Colonization on Woody Bark.</title>
        <authorList>
            <person name="Yin Z."/>
            <person name="Liu H."/>
            <person name="Gao X."/>
            <person name="Li Z."/>
            <person name="Song N."/>
            <person name="Ke X."/>
            <person name="Dai Q."/>
            <person name="Wu Y."/>
            <person name="Sun Y."/>
            <person name="Xu J.-R."/>
            <person name="Kang Z.K."/>
            <person name="Wang L."/>
            <person name="Huang L."/>
        </authorList>
    </citation>
    <scope>NUCLEOTIDE SEQUENCE [LARGE SCALE GENOMIC DNA]</scope>
    <source>
        <strain evidence="1">03-8</strain>
    </source>
</reference>
<accession>A0A194VK16</accession>
<sequence length="100" mass="11522">MSRPPRLVSSWGRIPVWWRRLSMVFRFPVMRDGRALWHYSFIRMSGRALTSKAFCGKSSFCLWHIVPGLTPVVWAVDTAELVCPRRKGEKGGLQRLAFDG</sequence>
<dbReference type="EMBL" id="CM003098">
    <property type="protein sequence ID" value="KUI64491.1"/>
    <property type="molecule type" value="Genomic_DNA"/>
</dbReference>
<evidence type="ECO:0000313" key="1">
    <source>
        <dbReference type="EMBL" id="KUI64491.1"/>
    </source>
</evidence>
<organism evidence="1 2">
    <name type="scientific">Cytospora mali</name>
    <name type="common">Apple Valsa canker fungus</name>
    <name type="synonym">Valsa mali</name>
    <dbReference type="NCBI Taxonomy" id="578113"/>
    <lineage>
        <taxon>Eukaryota</taxon>
        <taxon>Fungi</taxon>
        <taxon>Dikarya</taxon>
        <taxon>Ascomycota</taxon>
        <taxon>Pezizomycotina</taxon>
        <taxon>Sordariomycetes</taxon>
        <taxon>Sordariomycetidae</taxon>
        <taxon>Diaporthales</taxon>
        <taxon>Cytosporaceae</taxon>
        <taxon>Cytospora</taxon>
    </lineage>
</organism>
<evidence type="ECO:0000313" key="2">
    <source>
        <dbReference type="Proteomes" id="UP000078559"/>
    </source>
</evidence>
<name>A0A194VK16_CYTMA</name>
<keyword evidence="2" id="KW-1185">Reference proteome</keyword>
<dbReference type="AlphaFoldDB" id="A0A194VK16"/>
<protein>
    <submittedName>
        <fullName evidence="1">Uncharacterized protein</fullName>
    </submittedName>
</protein>